<dbReference type="AlphaFoldDB" id="A0A6G8IC84"/>
<reference evidence="2 3" key="1">
    <citation type="submission" date="2020-03" db="EMBL/GenBank/DDBJ databases">
        <title>Hydrogenophaga sp. nov. isolated from cyanobacterial mat.</title>
        <authorList>
            <person name="Thorat V."/>
            <person name="Kirdat K."/>
            <person name="Tiwarekar B."/>
            <person name="Costa E.D."/>
            <person name="Yadav A."/>
        </authorList>
    </citation>
    <scope>NUCLEOTIDE SEQUENCE [LARGE SCALE GENOMIC DNA]</scope>
    <source>
        <strain evidence="2 3">BA0156</strain>
    </source>
</reference>
<evidence type="ECO:0000256" key="1">
    <source>
        <dbReference type="SAM" id="SignalP"/>
    </source>
</evidence>
<dbReference type="EMBL" id="CP049989">
    <property type="protein sequence ID" value="QIM50678.1"/>
    <property type="molecule type" value="Genomic_DNA"/>
</dbReference>
<keyword evidence="3" id="KW-1185">Reference proteome</keyword>
<dbReference type="Proteomes" id="UP000503162">
    <property type="component" value="Chromosome"/>
</dbReference>
<protein>
    <submittedName>
        <fullName evidence="2">DUF4198 domain-containing protein</fullName>
    </submittedName>
</protein>
<name>A0A6G8IC84_9BURK</name>
<organism evidence="2 3">
    <name type="scientific">Hydrogenophaga crocea</name>
    <dbReference type="NCBI Taxonomy" id="2716225"/>
    <lineage>
        <taxon>Bacteria</taxon>
        <taxon>Pseudomonadati</taxon>
        <taxon>Pseudomonadota</taxon>
        <taxon>Betaproteobacteria</taxon>
        <taxon>Burkholderiales</taxon>
        <taxon>Comamonadaceae</taxon>
        <taxon>Hydrogenophaga</taxon>
    </lineage>
</organism>
<evidence type="ECO:0000313" key="2">
    <source>
        <dbReference type="EMBL" id="QIM50678.1"/>
    </source>
</evidence>
<dbReference type="KEGG" id="hcz:G9Q37_00285"/>
<proteinExistence type="predicted"/>
<dbReference type="Pfam" id="PF10670">
    <property type="entry name" value="DUF4198"/>
    <property type="match status" value="1"/>
</dbReference>
<dbReference type="RefSeq" id="WP_166222893.1">
    <property type="nucleotide sequence ID" value="NZ_CP049989.1"/>
</dbReference>
<dbReference type="InterPro" id="IPR019613">
    <property type="entry name" value="DUF4198"/>
</dbReference>
<accession>A0A6G8IC84</accession>
<keyword evidence="1" id="KW-0732">Signal</keyword>
<sequence length="278" mass="30784">MKPLLITAALLWAHTAFAHEFWMMPDRFSPAAREPVEVALRVGEHFVGDPVGFGRPIAEALRVFGADTEQLLTPLLPADLGQDRVALAFEKPGTQMIALDTQAFSVTLAPDTFNAYLREEGLDHVLAQRQARPADASPVRERYRRHVKTLLRVGGRSDDTHRRTIGQTLEIVPIANPLALAPGQALSMQVLFEGRPLGQALLKAWHQRGGQLTVLRTRTDTRGQASLALPWRGVWMVSVVHMVPSTDPGRFDWDSHWGNLTFETAPPARPRGPGRPAR</sequence>
<gene>
    <name evidence="2" type="ORF">G9Q37_00285</name>
</gene>
<feature type="signal peptide" evidence="1">
    <location>
        <begin position="1"/>
        <end position="18"/>
    </location>
</feature>
<feature type="chain" id="PRO_5026246500" evidence="1">
    <location>
        <begin position="19"/>
        <end position="278"/>
    </location>
</feature>
<evidence type="ECO:0000313" key="3">
    <source>
        <dbReference type="Proteomes" id="UP000503162"/>
    </source>
</evidence>